<feature type="transmembrane region" description="Helical" evidence="10">
    <location>
        <begin position="769"/>
        <end position="790"/>
    </location>
</feature>
<accession>A0AAD7RZE9</accession>
<dbReference type="GO" id="GO:0005737">
    <property type="term" value="C:cytoplasm"/>
    <property type="evidence" value="ECO:0007669"/>
    <property type="project" value="UniProtKB-SubCell"/>
</dbReference>
<organism evidence="11 12">
    <name type="scientific">Aldrovandia affinis</name>
    <dbReference type="NCBI Taxonomy" id="143900"/>
    <lineage>
        <taxon>Eukaryota</taxon>
        <taxon>Metazoa</taxon>
        <taxon>Chordata</taxon>
        <taxon>Craniata</taxon>
        <taxon>Vertebrata</taxon>
        <taxon>Euteleostomi</taxon>
        <taxon>Actinopterygii</taxon>
        <taxon>Neopterygii</taxon>
        <taxon>Teleostei</taxon>
        <taxon>Notacanthiformes</taxon>
        <taxon>Halosauridae</taxon>
        <taxon>Aldrovandia</taxon>
    </lineage>
</organism>
<feature type="region of interest" description="Disordered" evidence="9">
    <location>
        <begin position="799"/>
        <end position="828"/>
    </location>
</feature>
<dbReference type="PANTHER" id="PTHR15352">
    <property type="entry name" value="LYMPHOID-RESTRICTED MEMBRANE PROTEIN, JAW1"/>
    <property type="match status" value="1"/>
</dbReference>
<feature type="region of interest" description="Disordered" evidence="9">
    <location>
        <begin position="184"/>
        <end position="307"/>
    </location>
</feature>
<keyword evidence="6 8" id="KW-0175">Coiled coil</keyword>
<proteinExistence type="predicted"/>
<evidence type="ECO:0000256" key="1">
    <source>
        <dbReference type="ARBA" id="ARBA00004167"/>
    </source>
</evidence>
<keyword evidence="7 10" id="KW-0472">Membrane</keyword>
<keyword evidence="5 10" id="KW-1133">Transmembrane helix</keyword>
<dbReference type="PANTHER" id="PTHR15352:SF2">
    <property type="entry name" value="INOSITOL 1,4,5-TRIPHOSPHATE RECEPTOR ASSOCIATED 1"/>
    <property type="match status" value="1"/>
</dbReference>
<evidence type="ECO:0000256" key="4">
    <source>
        <dbReference type="ARBA" id="ARBA00022692"/>
    </source>
</evidence>
<dbReference type="GO" id="GO:0019934">
    <property type="term" value="P:cGMP-mediated signaling"/>
    <property type="evidence" value="ECO:0007669"/>
    <property type="project" value="TreeGrafter"/>
</dbReference>
<evidence type="ECO:0000256" key="10">
    <source>
        <dbReference type="SAM" id="Phobius"/>
    </source>
</evidence>
<feature type="region of interest" description="Disordered" evidence="9">
    <location>
        <begin position="329"/>
        <end position="373"/>
    </location>
</feature>
<keyword evidence="12" id="KW-1185">Reference proteome</keyword>
<feature type="region of interest" description="Disordered" evidence="9">
    <location>
        <begin position="667"/>
        <end position="686"/>
    </location>
</feature>
<feature type="compositionally biased region" description="Low complexity" evidence="9">
    <location>
        <begin position="12"/>
        <end position="29"/>
    </location>
</feature>
<dbReference type="InterPro" id="IPR008677">
    <property type="entry name" value="MRVI1"/>
</dbReference>
<evidence type="ECO:0000256" key="7">
    <source>
        <dbReference type="ARBA" id="ARBA00023136"/>
    </source>
</evidence>
<evidence type="ECO:0000256" key="6">
    <source>
        <dbReference type="ARBA" id="ARBA00023054"/>
    </source>
</evidence>
<dbReference type="GO" id="GO:0016020">
    <property type="term" value="C:membrane"/>
    <property type="evidence" value="ECO:0007669"/>
    <property type="project" value="UniProtKB-SubCell"/>
</dbReference>
<evidence type="ECO:0008006" key="13">
    <source>
        <dbReference type="Google" id="ProtNLM"/>
    </source>
</evidence>
<feature type="compositionally biased region" description="Polar residues" evidence="9">
    <location>
        <begin position="184"/>
        <end position="200"/>
    </location>
</feature>
<dbReference type="AlphaFoldDB" id="A0AAD7RZE9"/>
<feature type="compositionally biased region" description="Basic and acidic residues" evidence="9">
    <location>
        <begin position="231"/>
        <end position="251"/>
    </location>
</feature>
<keyword evidence="4 10" id="KW-0812">Transmembrane</keyword>
<feature type="coiled-coil region" evidence="8">
    <location>
        <begin position="469"/>
        <end position="496"/>
    </location>
</feature>
<comment type="subcellular location">
    <subcellularLocation>
        <location evidence="2">Cytoplasm</location>
    </subcellularLocation>
    <subcellularLocation>
        <location evidence="1">Membrane</location>
        <topology evidence="1">Single-pass membrane protein</topology>
    </subcellularLocation>
</comment>
<evidence type="ECO:0000256" key="9">
    <source>
        <dbReference type="SAM" id="MobiDB-lite"/>
    </source>
</evidence>
<dbReference type="EMBL" id="JAINUG010000140">
    <property type="protein sequence ID" value="KAJ8393139.1"/>
    <property type="molecule type" value="Genomic_DNA"/>
</dbReference>
<evidence type="ECO:0000256" key="5">
    <source>
        <dbReference type="ARBA" id="ARBA00022989"/>
    </source>
</evidence>
<sequence>MPTLPEEEVDSPGESSTSSSPSTCSPVDSRAVTMALRAPSIIFPKHATASEQDPTPLEQSRPHSPRARLSRNRLPSSGGSVTTVDSAGNVIDLLKAQLPDLQLSEEDRRRNLELLQEAKRVSEHFLSRRGRRSTCSLSHSPTAGLSPNHTPRSSPVPSGSISLPLPAQNAADVTELNCVRPLVSQRTETGDSSSQDQEQSPRALDWQSSEKRKVSSGTLSPRPGSPGAPRESSKPCPEAERGREDTVEERVVGGSSSRNGPDGEDPPLGVAKPVPRPPAPQGLNPPAPQGTRPAAPQGPRTAEVRTLAAFPPVMQALPWDTIGSILTKNSTNVSSLKPGETVPPSSSSSSSSSRPNELPLKAPGHGDSPDQPAKWQKLAKLREEHKLMRNQNAMASKLPDLSESAEQERGPPPEGDPKAERSDVMPHISDVMLRKMKLHRAQAGCAPPLTEKEVENAFVQLSLAFRNDNYTLETRLRQAERERNLTEENTEKELEEFKGSLKPPVALWQNPAQRESHQRLLETTKVLQQLAMRLSCRAEMVGAVRQEKRMNKATEVMMQYVENLKRTYEKDHAELMEFKKLANQNSGRCFGGSIDNGDDGVPRSSRSMSLTLGKPLPRRRVSLAVVPKFSFLKVPSPTTSPLLPALCEANVVKCVSPSEAAQTALIGGKARDGQEGGTVDPAKPDDIEAQVKARIEEDAYNKGYLEGLRRSKEIPEEEKEEGKEKEKEEESSEQKEEKKDSGKKCNRKLGYRLDALDQLGPKLFRWDRLTCVAMALFALTLFALSFFSYFGDAYGMPESAPAGKSTCPGKKKVSGWNVRYQPANPRPE</sequence>
<keyword evidence="3" id="KW-0963">Cytoplasm</keyword>
<evidence type="ECO:0000256" key="3">
    <source>
        <dbReference type="ARBA" id="ARBA00022490"/>
    </source>
</evidence>
<name>A0AAD7RZE9_9TELE</name>
<feature type="region of interest" description="Disordered" evidence="9">
    <location>
        <begin position="711"/>
        <end position="743"/>
    </location>
</feature>
<evidence type="ECO:0000256" key="2">
    <source>
        <dbReference type="ARBA" id="ARBA00004496"/>
    </source>
</evidence>
<evidence type="ECO:0000313" key="12">
    <source>
        <dbReference type="Proteomes" id="UP001221898"/>
    </source>
</evidence>
<dbReference type="Proteomes" id="UP001221898">
    <property type="component" value="Unassembled WGS sequence"/>
</dbReference>
<feature type="compositionally biased region" description="Pro residues" evidence="9">
    <location>
        <begin position="274"/>
        <end position="288"/>
    </location>
</feature>
<feature type="region of interest" description="Disordered" evidence="9">
    <location>
        <begin position="125"/>
        <end position="165"/>
    </location>
</feature>
<feature type="region of interest" description="Disordered" evidence="9">
    <location>
        <begin position="1"/>
        <end position="84"/>
    </location>
</feature>
<dbReference type="Pfam" id="PF05781">
    <property type="entry name" value="MRVI1"/>
    <property type="match status" value="1"/>
</dbReference>
<gene>
    <name evidence="11" type="ORF">AAFF_G00068220</name>
</gene>
<feature type="compositionally biased region" description="Polar residues" evidence="9">
    <location>
        <begin position="73"/>
        <end position="84"/>
    </location>
</feature>
<comment type="caution">
    <text evidence="11">The sequence shown here is derived from an EMBL/GenBank/DDBJ whole genome shotgun (WGS) entry which is preliminary data.</text>
</comment>
<protein>
    <recommendedName>
        <fullName evidence="13">Protein MRVI1</fullName>
    </recommendedName>
</protein>
<evidence type="ECO:0000256" key="8">
    <source>
        <dbReference type="SAM" id="Coils"/>
    </source>
</evidence>
<feature type="compositionally biased region" description="Basic and acidic residues" evidence="9">
    <location>
        <begin position="406"/>
        <end position="423"/>
    </location>
</feature>
<reference evidence="11" key="1">
    <citation type="journal article" date="2023" name="Science">
        <title>Genome structures resolve the early diversification of teleost fishes.</title>
        <authorList>
            <person name="Parey E."/>
            <person name="Louis A."/>
            <person name="Montfort J."/>
            <person name="Bouchez O."/>
            <person name="Roques C."/>
            <person name="Iampietro C."/>
            <person name="Lluch J."/>
            <person name="Castinel A."/>
            <person name="Donnadieu C."/>
            <person name="Desvignes T."/>
            <person name="Floi Bucao C."/>
            <person name="Jouanno E."/>
            <person name="Wen M."/>
            <person name="Mejri S."/>
            <person name="Dirks R."/>
            <person name="Jansen H."/>
            <person name="Henkel C."/>
            <person name="Chen W.J."/>
            <person name="Zahm M."/>
            <person name="Cabau C."/>
            <person name="Klopp C."/>
            <person name="Thompson A.W."/>
            <person name="Robinson-Rechavi M."/>
            <person name="Braasch I."/>
            <person name="Lecointre G."/>
            <person name="Bobe J."/>
            <person name="Postlethwait J.H."/>
            <person name="Berthelot C."/>
            <person name="Roest Crollius H."/>
            <person name="Guiguen Y."/>
        </authorList>
    </citation>
    <scope>NUCLEOTIDE SEQUENCE</scope>
    <source>
        <strain evidence="11">NC1722</strain>
    </source>
</reference>
<evidence type="ECO:0000313" key="11">
    <source>
        <dbReference type="EMBL" id="KAJ8393139.1"/>
    </source>
</evidence>
<feature type="region of interest" description="Disordered" evidence="9">
    <location>
        <begin position="394"/>
        <end position="423"/>
    </location>
</feature>
<feature type="compositionally biased region" description="Polar residues" evidence="9">
    <location>
        <begin position="133"/>
        <end position="161"/>
    </location>
</feature>
<feature type="compositionally biased region" description="Acidic residues" evidence="9">
    <location>
        <begin position="1"/>
        <end position="11"/>
    </location>
</feature>